<keyword evidence="4 13" id="KW-0479">Metal-binding</keyword>
<evidence type="ECO:0000256" key="4">
    <source>
        <dbReference type="ARBA" id="ARBA00022723"/>
    </source>
</evidence>
<keyword evidence="2 13" id="KW-0963">Cytoplasm</keyword>
<comment type="function">
    <text evidence="13">The RuvA-RuvB-RuvC complex processes Holliday junction (HJ) DNA during genetic recombination and DNA repair. Endonuclease that resolves HJ intermediates. Cleaves cruciform DNA by making single-stranded nicks across the HJ at symmetrical positions within the homologous arms, yielding a 5'-phosphate and a 3'-hydroxyl group; requires a central core of homology in the junction. The consensus cleavage sequence is 5'-(A/T)TT(C/G)-3'. Cleavage occurs on the 3'-side of the TT dinucleotide at the point of strand exchange. HJ branch migration catalyzed by RuvA-RuvB allows RuvC to scan DNA until it finds its consensus sequence, where it cleaves and resolves the cruciform DNA.</text>
</comment>
<evidence type="ECO:0000256" key="7">
    <source>
        <dbReference type="ARBA" id="ARBA00022801"/>
    </source>
</evidence>
<feature type="binding site" evidence="13">
    <location>
        <position position="67"/>
    </location>
    <ligand>
        <name>Mg(2+)</name>
        <dbReference type="ChEBI" id="CHEBI:18420"/>
        <label>2</label>
    </ligand>
</feature>
<name>A0A1F5PGB8_9BACT</name>
<comment type="similarity">
    <text evidence="1 13">Belongs to the RuvC family.</text>
</comment>
<keyword evidence="7 13" id="KW-0378">Hydrolase</keyword>
<dbReference type="STRING" id="1817828.A2722_04320"/>
<sequence>MNILGLDPGLATTGYAIVARDHSTFRALDWGIIISPKTLSLPQRLEHITNDLSSLLKRWRPKIAVVESVYFAKNAKSAIAVSHARGVLLLTLRKHRVEVIEITPLQLKSRIASYGNASKDQVQFMVKRLLGLKTAPRPDDAADALALALCGGIKA</sequence>
<comment type="subunit">
    <text evidence="13">Homodimer which binds Holliday junction (HJ) DNA. The HJ becomes 2-fold symmetrical on binding to RuvC with unstacked arms; it has a different conformation from HJ DNA in complex with RuvA. In the full resolvosome a probable DNA-RuvA(4)-RuvB(12)-RuvC(2) complex forms which resolves the HJ.</text>
</comment>
<reference evidence="15 16" key="1">
    <citation type="journal article" date="2016" name="Nat. Commun.">
        <title>Thousands of microbial genomes shed light on interconnected biogeochemical processes in an aquifer system.</title>
        <authorList>
            <person name="Anantharaman K."/>
            <person name="Brown C.T."/>
            <person name="Hug L.A."/>
            <person name="Sharon I."/>
            <person name="Castelle C.J."/>
            <person name="Probst A.J."/>
            <person name="Thomas B.C."/>
            <person name="Singh A."/>
            <person name="Wilkins M.J."/>
            <person name="Karaoz U."/>
            <person name="Brodie E.L."/>
            <person name="Williams K.H."/>
            <person name="Hubbard S.S."/>
            <person name="Banfield J.F."/>
        </authorList>
    </citation>
    <scope>NUCLEOTIDE SEQUENCE [LARGE SCALE GENOMIC DNA]</scope>
</reference>
<dbReference type="NCBIfam" id="TIGR00228">
    <property type="entry name" value="ruvC"/>
    <property type="match status" value="1"/>
</dbReference>
<feature type="binding site" evidence="13">
    <location>
        <position position="140"/>
    </location>
    <ligand>
        <name>Mg(2+)</name>
        <dbReference type="ChEBI" id="CHEBI:18420"/>
        <label>1</label>
    </ligand>
</feature>
<evidence type="ECO:0000256" key="3">
    <source>
        <dbReference type="ARBA" id="ARBA00022722"/>
    </source>
</evidence>
<dbReference type="Gene3D" id="3.30.420.10">
    <property type="entry name" value="Ribonuclease H-like superfamily/Ribonuclease H"/>
    <property type="match status" value="1"/>
</dbReference>
<evidence type="ECO:0000256" key="11">
    <source>
        <dbReference type="ARBA" id="ARBA00023204"/>
    </source>
</evidence>
<dbReference type="GO" id="GO:0006281">
    <property type="term" value="P:DNA repair"/>
    <property type="evidence" value="ECO:0007669"/>
    <property type="project" value="UniProtKB-UniRule"/>
</dbReference>
<dbReference type="GO" id="GO:0000287">
    <property type="term" value="F:magnesium ion binding"/>
    <property type="evidence" value="ECO:0007669"/>
    <property type="project" value="UniProtKB-UniRule"/>
</dbReference>
<protein>
    <recommendedName>
        <fullName evidence="13 14">Crossover junction endodeoxyribonuclease RuvC</fullName>
        <ecNumber evidence="13 14">3.1.21.10</ecNumber>
    </recommendedName>
    <alternativeName>
        <fullName evidence="13">Holliday junction nuclease RuvC</fullName>
    </alternativeName>
    <alternativeName>
        <fullName evidence="13">Holliday junction resolvase RuvC</fullName>
    </alternativeName>
</protein>
<dbReference type="GO" id="GO:0005737">
    <property type="term" value="C:cytoplasm"/>
    <property type="evidence" value="ECO:0007669"/>
    <property type="project" value="UniProtKB-SubCell"/>
</dbReference>
<proteinExistence type="inferred from homology"/>
<dbReference type="GO" id="GO:0006310">
    <property type="term" value="P:DNA recombination"/>
    <property type="evidence" value="ECO:0007669"/>
    <property type="project" value="UniProtKB-UniRule"/>
</dbReference>
<comment type="subcellular location">
    <subcellularLocation>
        <location evidence="13">Cytoplasm</location>
    </subcellularLocation>
</comment>
<evidence type="ECO:0000256" key="13">
    <source>
        <dbReference type="HAMAP-Rule" id="MF_00034"/>
    </source>
</evidence>
<dbReference type="CDD" id="cd16962">
    <property type="entry name" value="RuvC"/>
    <property type="match status" value="1"/>
</dbReference>
<feature type="active site" evidence="13">
    <location>
        <position position="140"/>
    </location>
</feature>
<dbReference type="EC" id="3.1.21.10" evidence="13 14"/>
<dbReference type="SUPFAM" id="SSF53098">
    <property type="entry name" value="Ribonuclease H-like"/>
    <property type="match status" value="1"/>
</dbReference>
<keyword evidence="10 13" id="KW-0233">DNA recombination</keyword>
<comment type="cofactor">
    <cofactor evidence="13">
        <name>Mg(2+)</name>
        <dbReference type="ChEBI" id="CHEBI:18420"/>
    </cofactor>
    <text evidence="13">Binds 2 Mg(2+) ion per subunit.</text>
</comment>
<evidence type="ECO:0000313" key="15">
    <source>
        <dbReference type="EMBL" id="OGE88943.1"/>
    </source>
</evidence>
<dbReference type="EMBL" id="MFEO01000027">
    <property type="protein sequence ID" value="OGE88943.1"/>
    <property type="molecule type" value="Genomic_DNA"/>
</dbReference>
<gene>
    <name evidence="13" type="primary">ruvC</name>
    <name evidence="15" type="ORF">A2722_04320</name>
</gene>
<keyword evidence="8 13" id="KW-0460">Magnesium</keyword>
<evidence type="ECO:0000256" key="1">
    <source>
        <dbReference type="ARBA" id="ARBA00009518"/>
    </source>
</evidence>
<dbReference type="Proteomes" id="UP000178377">
    <property type="component" value="Unassembled WGS sequence"/>
</dbReference>
<keyword evidence="6 13" id="KW-0227">DNA damage</keyword>
<dbReference type="GO" id="GO:0048476">
    <property type="term" value="C:Holliday junction resolvase complex"/>
    <property type="evidence" value="ECO:0007669"/>
    <property type="project" value="UniProtKB-UniRule"/>
</dbReference>
<evidence type="ECO:0000256" key="8">
    <source>
        <dbReference type="ARBA" id="ARBA00022842"/>
    </source>
</evidence>
<evidence type="ECO:0000256" key="9">
    <source>
        <dbReference type="ARBA" id="ARBA00023125"/>
    </source>
</evidence>
<evidence type="ECO:0000256" key="10">
    <source>
        <dbReference type="ARBA" id="ARBA00023172"/>
    </source>
</evidence>
<accession>A0A1F5PGB8</accession>
<keyword evidence="11 13" id="KW-0234">DNA repair</keyword>
<dbReference type="HAMAP" id="MF_00034">
    <property type="entry name" value="RuvC"/>
    <property type="match status" value="1"/>
</dbReference>
<evidence type="ECO:0000256" key="2">
    <source>
        <dbReference type="ARBA" id="ARBA00022490"/>
    </source>
</evidence>
<evidence type="ECO:0000256" key="6">
    <source>
        <dbReference type="ARBA" id="ARBA00022763"/>
    </source>
</evidence>
<evidence type="ECO:0000256" key="14">
    <source>
        <dbReference type="NCBIfam" id="TIGR00228"/>
    </source>
</evidence>
<dbReference type="Pfam" id="PF02075">
    <property type="entry name" value="RuvC"/>
    <property type="match status" value="1"/>
</dbReference>
<comment type="caution">
    <text evidence="15">The sequence shown here is derived from an EMBL/GenBank/DDBJ whole genome shotgun (WGS) entry which is preliminary data.</text>
</comment>
<feature type="active site" evidence="13">
    <location>
        <position position="7"/>
    </location>
</feature>
<keyword evidence="5 13" id="KW-0255">Endonuclease</keyword>
<dbReference type="GO" id="GO:0008821">
    <property type="term" value="F:crossover junction DNA endonuclease activity"/>
    <property type="evidence" value="ECO:0007669"/>
    <property type="project" value="UniProtKB-UniRule"/>
</dbReference>
<comment type="catalytic activity">
    <reaction evidence="12 13">
        <text>Endonucleolytic cleavage at a junction such as a reciprocal single-stranded crossover between two homologous DNA duplexes (Holliday junction).</text>
        <dbReference type="EC" id="3.1.21.10"/>
    </reaction>
</comment>
<keyword evidence="9 13" id="KW-0238">DNA-binding</keyword>
<feature type="active site" evidence="13">
    <location>
        <position position="67"/>
    </location>
</feature>
<dbReference type="InterPro" id="IPR036397">
    <property type="entry name" value="RNaseH_sf"/>
</dbReference>
<dbReference type="NCBIfam" id="NF000711">
    <property type="entry name" value="PRK00039.2-1"/>
    <property type="match status" value="1"/>
</dbReference>
<dbReference type="AlphaFoldDB" id="A0A1F5PGB8"/>
<evidence type="ECO:0000313" key="16">
    <source>
        <dbReference type="Proteomes" id="UP000178377"/>
    </source>
</evidence>
<dbReference type="PRINTS" id="PR00696">
    <property type="entry name" value="RSOLVASERUVC"/>
</dbReference>
<organism evidence="15 16">
    <name type="scientific">Candidatus Doudnabacteria bacterium RIFCSPHIGHO2_01_FULL_50_11</name>
    <dbReference type="NCBI Taxonomy" id="1817828"/>
    <lineage>
        <taxon>Bacteria</taxon>
        <taxon>Candidatus Doudnaibacteriota</taxon>
    </lineage>
</organism>
<evidence type="ECO:0000256" key="5">
    <source>
        <dbReference type="ARBA" id="ARBA00022759"/>
    </source>
</evidence>
<feature type="binding site" evidence="13">
    <location>
        <position position="7"/>
    </location>
    <ligand>
        <name>Mg(2+)</name>
        <dbReference type="ChEBI" id="CHEBI:18420"/>
        <label>1</label>
    </ligand>
</feature>
<dbReference type="InterPro" id="IPR002176">
    <property type="entry name" value="X-over_junc_endoDNase_RuvC"/>
</dbReference>
<keyword evidence="3 13" id="KW-0540">Nuclease</keyword>
<dbReference type="PANTHER" id="PTHR30194">
    <property type="entry name" value="CROSSOVER JUNCTION ENDODEOXYRIBONUCLEASE RUVC"/>
    <property type="match status" value="1"/>
</dbReference>
<dbReference type="InterPro" id="IPR012337">
    <property type="entry name" value="RNaseH-like_sf"/>
</dbReference>
<dbReference type="PANTHER" id="PTHR30194:SF3">
    <property type="entry name" value="CROSSOVER JUNCTION ENDODEOXYRIBONUCLEASE RUVC"/>
    <property type="match status" value="1"/>
</dbReference>
<dbReference type="GO" id="GO:0003677">
    <property type="term" value="F:DNA binding"/>
    <property type="evidence" value="ECO:0007669"/>
    <property type="project" value="UniProtKB-KW"/>
</dbReference>
<evidence type="ECO:0000256" key="12">
    <source>
        <dbReference type="ARBA" id="ARBA00029354"/>
    </source>
</evidence>
<dbReference type="FunFam" id="3.30.420.10:FF:000002">
    <property type="entry name" value="Crossover junction endodeoxyribonuclease RuvC"/>
    <property type="match status" value="1"/>
</dbReference>